<dbReference type="Gene3D" id="3.40.630.30">
    <property type="match status" value="2"/>
</dbReference>
<accession>A0A9D7SHL6</accession>
<dbReference type="Proteomes" id="UP000886657">
    <property type="component" value="Unassembled WGS sequence"/>
</dbReference>
<reference evidence="2" key="1">
    <citation type="submission" date="2020-10" db="EMBL/GenBank/DDBJ databases">
        <title>Connecting structure to function with the recovery of over 1000 high-quality activated sludge metagenome-assembled genomes encoding full-length rRNA genes using long-read sequencing.</title>
        <authorList>
            <person name="Singleton C.M."/>
            <person name="Petriglieri F."/>
            <person name="Kristensen J.M."/>
            <person name="Kirkegaard R.H."/>
            <person name="Michaelsen T.Y."/>
            <person name="Andersen M.H."/>
            <person name="Karst S.M."/>
            <person name="Dueholm M.S."/>
            <person name="Nielsen P.H."/>
            <person name="Albertsen M."/>
        </authorList>
    </citation>
    <scope>NUCLEOTIDE SEQUENCE</scope>
    <source>
        <strain evidence="2">Skiv_18-Q3-R9-52_MAXAC.067</strain>
    </source>
</reference>
<dbReference type="Pfam" id="PF00583">
    <property type="entry name" value="Acetyltransf_1"/>
    <property type="match status" value="1"/>
</dbReference>
<proteinExistence type="predicted"/>
<comment type="caution">
    <text evidence="2">The sequence shown here is derived from an EMBL/GenBank/DDBJ whole genome shotgun (WGS) entry which is preliminary data.</text>
</comment>
<name>A0A9D7SHL6_9BACT</name>
<sequence>MTPETFAEWLRRQGHRVVRTRSSYWFDSGPRVFQAFPYHWIIQPTEEELREFLCQENAIGLRYSAPMDAAVGACSYHMVREGGTYDLKDVDSSIRAKVRKGLEACVVGPIPMERYAREGWTIEQDTQDRQGRRSRHGRRHWDRMVEAVADLEGFETWGAEVDGRLAATLMFTRLDDCVDLLYQQSLREFLPLRVNNALLFAVTKELMSRPGIRLIHNGLHSLDAPASVDQFKLRLGYSARPVRQRVVFHPKIAPWIGSGVAGILEGLAAHFPESDYLQKTEGLTRFFCNGRLPLVRQPFPELLVARRFAICRELGVPMLPPTKVPALESQEVWIAPATVDDRSALVDLHLACLPAGGHFAMELGPGFLRSAYRWLISSPGTLVLVARLGKRLVGLTVLSQGPWERPLLRACKGQVLFGLLRRPQVLFRPGWARWFTSTLFQRKPKSASKVGHVAFTLITPDVRGHGIGQMLSEASIQACRDWGMDAVTTCVRRDDAKAQAFHERAGFQALPGPDTGGLAHLRLNLKAPIQDVTPA</sequence>
<dbReference type="EMBL" id="JADKIO010000006">
    <property type="protein sequence ID" value="MBK9796348.1"/>
    <property type="molecule type" value="Genomic_DNA"/>
</dbReference>
<dbReference type="GO" id="GO:0016747">
    <property type="term" value="F:acyltransferase activity, transferring groups other than amino-acyl groups"/>
    <property type="evidence" value="ECO:0007669"/>
    <property type="project" value="InterPro"/>
</dbReference>
<dbReference type="PROSITE" id="PS51186">
    <property type="entry name" value="GNAT"/>
    <property type="match status" value="1"/>
</dbReference>
<protein>
    <submittedName>
        <fullName evidence="2">GNAT family N-acetyltransferase</fullName>
    </submittedName>
</protein>
<gene>
    <name evidence="2" type="ORF">IPP58_07600</name>
</gene>
<feature type="domain" description="N-acetyltransferase" evidence="1">
    <location>
        <begin position="332"/>
        <end position="528"/>
    </location>
</feature>
<evidence type="ECO:0000313" key="2">
    <source>
        <dbReference type="EMBL" id="MBK9796348.1"/>
    </source>
</evidence>
<dbReference type="SUPFAM" id="SSF55729">
    <property type="entry name" value="Acyl-CoA N-acyltransferases (Nat)"/>
    <property type="match status" value="2"/>
</dbReference>
<organism evidence="2 3">
    <name type="scientific">Candidatus Geothrix skivensis</name>
    <dbReference type="NCBI Taxonomy" id="2954439"/>
    <lineage>
        <taxon>Bacteria</taxon>
        <taxon>Pseudomonadati</taxon>
        <taxon>Acidobacteriota</taxon>
        <taxon>Holophagae</taxon>
        <taxon>Holophagales</taxon>
        <taxon>Holophagaceae</taxon>
        <taxon>Geothrix</taxon>
    </lineage>
</organism>
<evidence type="ECO:0000259" key="1">
    <source>
        <dbReference type="PROSITE" id="PS51186"/>
    </source>
</evidence>
<dbReference type="InterPro" id="IPR016181">
    <property type="entry name" value="Acyl_CoA_acyltransferase"/>
</dbReference>
<evidence type="ECO:0000313" key="3">
    <source>
        <dbReference type="Proteomes" id="UP000886657"/>
    </source>
</evidence>
<dbReference type="InterPro" id="IPR000182">
    <property type="entry name" value="GNAT_dom"/>
</dbReference>
<dbReference type="AlphaFoldDB" id="A0A9D7SHL6"/>